<gene>
    <name evidence="1" type="ORF">MLD38_027024</name>
</gene>
<dbReference type="EMBL" id="CM042886">
    <property type="protein sequence ID" value="KAI4342387.1"/>
    <property type="molecule type" value="Genomic_DNA"/>
</dbReference>
<reference evidence="2" key="1">
    <citation type="journal article" date="2023" name="Front. Plant Sci.">
        <title>Chromosomal-level genome assembly of Melastoma candidum provides insights into trichome evolution.</title>
        <authorList>
            <person name="Zhong Y."/>
            <person name="Wu W."/>
            <person name="Sun C."/>
            <person name="Zou P."/>
            <person name="Liu Y."/>
            <person name="Dai S."/>
            <person name="Zhou R."/>
        </authorList>
    </citation>
    <scope>NUCLEOTIDE SEQUENCE [LARGE SCALE GENOMIC DNA]</scope>
</reference>
<keyword evidence="2" id="KW-1185">Reference proteome</keyword>
<dbReference type="Proteomes" id="UP001057402">
    <property type="component" value="Chromosome 7"/>
</dbReference>
<sequence>MLFGLIQTAIHTSGGSGQSNMAFAKAFVSKILREVCDRDLVRQVLDRSFLKSLKVTRESLEEYSSPDCRSNHNETEAIQRLHLHTAMTNSRHLLWLMERMIELRVADTALREWSEQQGFTLDLQRAFRDDDAWRNIVPALPVVVLRCTSRLALAVASGAIVAPREVRTKFVKYWLPVLTVCKDNINPMFCSHKIELEEAFLKIISTLPLCDSQELLQQCLSFSTRDIDDCSHLVSAFNTWFRRASQPFPPDN</sequence>
<name>A0ACB9P0F0_9MYRT</name>
<accession>A0ACB9P0F0</accession>
<comment type="caution">
    <text evidence="1">The sequence shown here is derived from an EMBL/GenBank/DDBJ whole genome shotgun (WGS) entry which is preliminary data.</text>
</comment>
<organism evidence="1 2">
    <name type="scientific">Melastoma candidum</name>
    <dbReference type="NCBI Taxonomy" id="119954"/>
    <lineage>
        <taxon>Eukaryota</taxon>
        <taxon>Viridiplantae</taxon>
        <taxon>Streptophyta</taxon>
        <taxon>Embryophyta</taxon>
        <taxon>Tracheophyta</taxon>
        <taxon>Spermatophyta</taxon>
        <taxon>Magnoliopsida</taxon>
        <taxon>eudicotyledons</taxon>
        <taxon>Gunneridae</taxon>
        <taxon>Pentapetalae</taxon>
        <taxon>rosids</taxon>
        <taxon>malvids</taxon>
        <taxon>Myrtales</taxon>
        <taxon>Melastomataceae</taxon>
        <taxon>Melastomatoideae</taxon>
        <taxon>Melastomateae</taxon>
        <taxon>Melastoma</taxon>
    </lineage>
</organism>
<evidence type="ECO:0000313" key="2">
    <source>
        <dbReference type="Proteomes" id="UP001057402"/>
    </source>
</evidence>
<evidence type="ECO:0000313" key="1">
    <source>
        <dbReference type="EMBL" id="KAI4342387.1"/>
    </source>
</evidence>
<proteinExistence type="predicted"/>
<protein>
    <submittedName>
        <fullName evidence="1">Uncharacterized protein</fullName>
    </submittedName>
</protein>